<sequence length="574" mass="62035">MTAKRLLSLLAGMTALAGVHPAALAKPGAQPQPNIVLIVMDDTGYSDFGAFGSEIRTPNIDALAAGGLRYTRFESRAMCSPTRASLLTGRNNHSIGMADLTATKLSGGGTGKDSGILAANAQTLPQVLRAKGYATYAIGKWHLAPDTEDGAAGNNGNWPLQRGFDYFYGFLPGWDDQYQPTLAEDNRVIGKPTDPTYHFSRAIVDKAIEKLNGSGDKPAFLYLAFGATHAPIQVPAAYIDRYAGVYEKGWDAIRAERLARQKRLGIVPADTMLPPANPGDRAWASLNPVEKQVYARYMATYAGFLEHADEQIGRLIQSLKASGRYDNTLFILLSDNGAGSEGGARGAFGKLYPPNHPDPADLVDKLPQFGKAMIEYQRPWAMASVSPLRRYKAWPYAGGIRTPMIVSWPGHIADPGGIRRQFVDAIDIAPTLAQAGGASFAAQVNGQRQIPVAGRSFAGTIASAAAPDPRAVQYFELRGNRAIRQGHWRAVSVHKLGQPFDADAWSLFDTDRDFAEADDVAAQHPAVIARLKVLWQQQAARYGALPLSEGPAYVRKLDRYRDEFLAPGDDGNGN</sequence>
<keyword evidence="4" id="KW-0106">Calcium</keyword>
<protein>
    <submittedName>
        <fullName evidence="7">Arylsulfatase</fullName>
        <ecNumber evidence="7">3.1.6.-</ecNumber>
    </submittedName>
</protein>
<feature type="chain" id="PRO_5045534161" evidence="5">
    <location>
        <begin position="26"/>
        <end position="574"/>
    </location>
</feature>
<organism evidence="7 8">
    <name type="scientific">Sphingobium rhizovicinum</name>
    <dbReference type="NCBI Taxonomy" id="432308"/>
    <lineage>
        <taxon>Bacteria</taxon>
        <taxon>Pseudomonadati</taxon>
        <taxon>Pseudomonadota</taxon>
        <taxon>Alphaproteobacteria</taxon>
        <taxon>Sphingomonadales</taxon>
        <taxon>Sphingomonadaceae</taxon>
        <taxon>Sphingobium</taxon>
    </lineage>
</organism>
<evidence type="ECO:0000313" key="7">
    <source>
        <dbReference type="EMBL" id="MFC3440798.1"/>
    </source>
</evidence>
<dbReference type="Pfam" id="PF00884">
    <property type="entry name" value="Sulfatase"/>
    <property type="match status" value="1"/>
</dbReference>
<reference evidence="8" key="1">
    <citation type="journal article" date="2019" name="Int. J. Syst. Evol. Microbiol.">
        <title>The Global Catalogue of Microorganisms (GCM) 10K type strain sequencing project: providing services to taxonomists for standard genome sequencing and annotation.</title>
        <authorList>
            <consortium name="The Broad Institute Genomics Platform"/>
            <consortium name="The Broad Institute Genome Sequencing Center for Infectious Disease"/>
            <person name="Wu L."/>
            <person name="Ma J."/>
        </authorList>
    </citation>
    <scope>NUCLEOTIDE SEQUENCE [LARGE SCALE GENOMIC DNA]</scope>
    <source>
        <strain evidence="8">CCM 7491</strain>
    </source>
</reference>
<dbReference type="InterPro" id="IPR024607">
    <property type="entry name" value="Sulfatase_CS"/>
</dbReference>
<dbReference type="PANTHER" id="PTHR42693:SF33">
    <property type="entry name" value="ARYLSULFATASE"/>
    <property type="match status" value="1"/>
</dbReference>
<dbReference type="SUPFAM" id="SSF53649">
    <property type="entry name" value="Alkaline phosphatase-like"/>
    <property type="match status" value="1"/>
</dbReference>
<accession>A0ABV7NC84</accession>
<proteinExistence type="inferred from homology"/>
<dbReference type="PANTHER" id="PTHR42693">
    <property type="entry name" value="ARYLSULFATASE FAMILY MEMBER"/>
    <property type="match status" value="1"/>
</dbReference>
<comment type="similarity">
    <text evidence="1">Belongs to the sulfatase family.</text>
</comment>
<evidence type="ECO:0000256" key="2">
    <source>
        <dbReference type="ARBA" id="ARBA00022723"/>
    </source>
</evidence>
<dbReference type="InterPro" id="IPR017850">
    <property type="entry name" value="Alkaline_phosphatase_core_sf"/>
</dbReference>
<dbReference type="InterPro" id="IPR000917">
    <property type="entry name" value="Sulfatase_N"/>
</dbReference>
<keyword evidence="3 7" id="KW-0378">Hydrolase</keyword>
<evidence type="ECO:0000313" key="8">
    <source>
        <dbReference type="Proteomes" id="UP001595681"/>
    </source>
</evidence>
<evidence type="ECO:0000256" key="5">
    <source>
        <dbReference type="SAM" id="SignalP"/>
    </source>
</evidence>
<evidence type="ECO:0000259" key="6">
    <source>
        <dbReference type="Pfam" id="PF00884"/>
    </source>
</evidence>
<dbReference type="InterPro" id="IPR050738">
    <property type="entry name" value="Sulfatase"/>
</dbReference>
<evidence type="ECO:0000256" key="4">
    <source>
        <dbReference type="ARBA" id="ARBA00022837"/>
    </source>
</evidence>
<dbReference type="RefSeq" id="WP_380794061.1">
    <property type="nucleotide sequence ID" value="NZ_JBHRVU010000004.1"/>
</dbReference>
<keyword evidence="2" id="KW-0479">Metal-binding</keyword>
<evidence type="ECO:0000256" key="1">
    <source>
        <dbReference type="ARBA" id="ARBA00008779"/>
    </source>
</evidence>
<keyword evidence="5" id="KW-0732">Signal</keyword>
<feature type="signal peptide" evidence="5">
    <location>
        <begin position="1"/>
        <end position="25"/>
    </location>
</feature>
<evidence type="ECO:0000256" key="3">
    <source>
        <dbReference type="ARBA" id="ARBA00022801"/>
    </source>
</evidence>
<feature type="domain" description="Sulfatase N-terminal" evidence="6">
    <location>
        <begin position="33"/>
        <end position="437"/>
    </location>
</feature>
<dbReference type="Proteomes" id="UP001595681">
    <property type="component" value="Unassembled WGS sequence"/>
</dbReference>
<keyword evidence="8" id="KW-1185">Reference proteome</keyword>
<dbReference type="PROSITE" id="PS00149">
    <property type="entry name" value="SULFATASE_2"/>
    <property type="match status" value="1"/>
</dbReference>
<dbReference type="Gene3D" id="3.30.1120.10">
    <property type="match status" value="1"/>
</dbReference>
<name>A0ABV7NC84_9SPHN</name>
<dbReference type="PROSITE" id="PS00523">
    <property type="entry name" value="SULFATASE_1"/>
    <property type="match status" value="1"/>
</dbReference>
<dbReference type="CDD" id="cd16025">
    <property type="entry name" value="PAS_like"/>
    <property type="match status" value="1"/>
</dbReference>
<dbReference type="EMBL" id="JBHRVU010000004">
    <property type="protein sequence ID" value="MFC3440798.1"/>
    <property type="molecule type" value="Genomic_DNA"/>
</dbReference>
<dbReference type="Gene3D" id="3.40.720.10">
    <property type="entry name" value="Alkaline Phosphatase, subunit A"/>
    <property type="match status" value="1"/>
</dbReference>
<gene>
    <name evidence="7" type="ORF">ACFOKF_06215</name>
</gene>
<comment type="caution">
    <text evidence="7">The sequence shown here is derived from an EMBL/GenBank/DDBJ whole genome shotgun (WGS) entry which is preliminary data.</text>
</comment>
<dbReference type="EC" id="3.1.6.-" evidence="7"/>
<dbReference type="GO" id="GO:0016787">
    <property type="term" value="F:hydrolase activity"/>
    <property type="evidence" value="ECO:0007669"/>
    <property type="project" value="UniProtKB-KW"/>
</dbReference>